<proteinExistence type="predicted"/>
<dbReference type="KEGG" id="hsr:HSBAA_09450"/>
<name>A0A455U497_9GAMM</name>
<evidence type="ECO:0000313" key="1">
    <source>
        <dbReference type="EMBL" id="BBI59639.1"/>
    </source>
</evidence>
<organism evidence="1 2">
    <name type="scientific">Vreelandella sulfidaeris</name>
    <dbReference type="NCBI Taxonomy" id="115553"/>
    <lineage>
        <taxon>Bacteria</taxon>
        <taxon>Pseudomonadati</taxon>
        <taxon>Pseudomonadota</taxon>
        <taxon>Gammaproteobacteria</taxon>
        <taxon>Oceanospirillales</taxon>
        <taxon>Halomonadaceae</taxon>
        <taxon>Vreelandella</taxon>
    </lineage>
</organism>
<gene>
    <name evidence="1" type="ORF">HSBAA_09450</name>
</gene>
<evidence type="ECO:0000313" key="2">
    <source>
        <dbReference type="Proteomes" id="UP000320231"/>
    </source>
</evidence>
<dbReference type="Proteomes" id="UP000320231">
    <property type="component" value="Chromosome"/>
</dbReference>
<protein>
    <submittedName>
        <fullName evidence="1">Uncharacterized protein</fullName>
    </submittedName>
</protein>
<sequence>MKNIELFQNINTLKDKAILYANMNKTINFFIRIYDRFCDTEENRLREIEDTYTKYKKNV</sequence>
<dbReference type="EMBL" id="AP019514">
    <property type="protein sequence ID" value="BBI59639.1"/>
    <property type="molecule type" value="Genomic_DNA"/>
</dbReference>
<accession>A0A455U497</accession>
<dbReference type="AlphaFoldDB" id="A0A455U497"/>
<reference evidence="1 2" key="1">
    <citation type="journal article" date="2019" name="Microbiol. Resour. Announc.">
        <title>Complete Genome Sequence of Halomonas sulfidaeris Strain Esulfide1 Isolated from a Metal Sulfide Rock at a Depth of 2,200 Meters, Obtained Using Nanopore Sequencing.</title>
        <authorList>
            <person name="Saito M."/>
            <person name="Nishigata A."/>
            <person name="Galipon J."/>
            <person name="Arakawa K."/>
        </authorList>
    </citation>
    <scope>NUCLEOTIDE SEQUENCE [LARGE SCALE GENOMIC DNA]</scope>
    <source>
        <strain evidence="1 2">ATCC BAA-803</strain>
    </source>
</reference>